<evidence type="ECO:0000313" key="3">
    <source>
        <dbReference type="Proteomes" id="UP000078237"/>
    </source>
</evidence>
<dbReference type="Proteomes" id="UP000078237">
    <property type="component" value="Unassembled WGS sequence"/>
</dbReference>
<organism evidence="2 3">
    <name type="scientific">Madurella mycetomatis</name>
    <dbReference type="NCBI Taxonomy" id="100816"/>
    <lineage>
        <taxon>Eukaryota</taxon>
        <taxon>Fungi</taxon>
        <taxon>Dikarya</taxon>
        <taxon>Ascomycota</taxon>
        <taxon>Pezizomycotina</taxon>
        <taxon>Sordariomycetes</taxon>
        <taxon>Sordariomycetidae</taxon>
        <taxon>Sordariales</taxon>
        <taxon>Sordariales incertae sedis</taxon>
        <taxon>Madurella</taxon>
    </lineage>
</organism>
<name>A0A175VU83_9PEZI</name>
<reference evidence="2 3" key="1">
    <citation type="journal article" date="2016" name="Genome Announc.">
        <title>Genome Sequence of Madurella mycetomatis mm55, Isolated from a Human Mycetoma Case in Sudan.</title>
        <authorList>
            <person name="Smit S."/>
            <person name="Derks M.F."/>
            <person name="Bervoets S."/>
            <person name="Fahal A."/>
            <person name="van Leeuwen W."/>
            <person name="van Belkum A."/>
            <person name="van de Sande W.W."/>
        </authorList>
    </citation>
    <scope>NUCLEOTIDE SEQUENCE [LARGE SCALE GENOMIC DNA]</scope>
    <source>
        <strain evidence="3">mm55</strain>
    </source>
</reference>
<dbReference type="AlphaFoldDB" id="A0A175VU83"/>
<dbReference type="STRING" id="100816.A0A175VU83"/>
<protein>
    <recommendedName>
        <fullName evidence="1">Heterokaryon incompatibility domain-containing protein</fullName>
    </recommendedName>
</protein>
<dbReference type="VEuPathDB" id="FungiDB:MMYC01_209106"/>
<comment type="caution">
    <text evidence="2">The sequence shown here is derived from an EMBL/GenBank/DDBJ whole genome shotgun (WGS) entry which is preliminary data.</text>
</comment>
<dbReference type="InterPro" id="IPR010730">
    <property type="entry name" value="HET"/>
</dbReference>
<accession>A0A175VU83</accession>
<feature type="domain" description="Heterokaryon incompatibility" evidence="1">
    <location>
        <begin position="112"/>
        <end position="260"/>
    </location>
</feature>
<gene>
    <name evidence="2" type="ORF">MMYC01_209106</name>
</gene>
<evidence type="ECO:0000313" key="2">
    <source>
        <dbReference type="EMBL" id="KXX74749.1"/>
    </source>
</evidence>
<dbReference type="EMBL" id="LCTW02000323">
    <property type="protein sequence ID" value="KXX74749.1"/>
    <property type="molecule type" value="Genomic_DNA"/>
</dbReference>
<dbReference type="Pfam" id="PF06985">
    <property type="entry name" value="HET"/>
    <property type="match status" value="1"/>
</dbReference>
<proteinExistence type="predicted"/>
<dbReference type="OrthoDB" id="4590725at2759"/>
<keyword evidence="3" id="KW-1185">Reference proteome</keyword>
<dbReference type="PANTHER" id="PTHR33112">
    <property type="entry name" value="DOMAIN PROTEIN, PUTATIVE-RELATED"/>
    <property type="match status" value="1"/>
</dbReference>
<sequence length="364" mass="41118">MFTFTQGSPISWNPTKGFHFSDTNDSERVVFLQSAQSAATHPAWMGRSVQPIIDPALIKKWLFTCEESHKDRQCCPEKHILATKDHPSGLKTLRVIDVVDRLIITAPPSCRYVALSYQWGQGKSLLLTSHTKTWFANGFLSQDIYQELIPRTIRDAMTLVSTIGERYLWVDSLCLMQDDAADMADGIKHMDLIYQGAILTIIAASGTDNNAGLPGLHPRTRQVTQILAQVKPGVIMATASPLYRLLKDTRYMSRGWTCQELLLSRRCLIFTPSQVFFRCRVSIWSEDTCFDAFPRSTNPHTGGGAEHTLLVSPNPKPYTSYVFTLYEFNNRDLSHESDAQDAMAGILRHLVMVRVERVYERVDA</sequence>
<dbReference type="PANTHER" id="PTHR33112:SF12">
    <property type="entry name" value="HETEROKARYON INCOMPATIBILITY DOMAIN-CONTAINING PROTEIN"/>
    <property type="match status" value="1"/>
</dbReference>
<evidence type="ECO:0000259" key="1">
    <source>
        <dbReference type="Pfam" id="PF06985"/>
    </source>
</evidence>